<feature type="binding site" evidence="6">
    <location>
        <position position="371"/>
    </location>
    <ligand>
        <name>[4Fe-4S] cluster</name>
        <dbReference type="ChEBI" id="CHEBI:49883"/>
    </ligand>
</feature>
<organism evidence="8 10">
    <name type="scientific">Ardenticatena maritima</name>
    <dbReference type="NCBI Taxonomy" id="872965"/>
    <lineage>
        <taxon>Bacteria</taxon>
        <taxon>Bacillati</taxon>
        <taxon>Chloroflexota</taxon>
        <taxon>Ardenticatenia</taxon>
        <taxon>Ardenticatenales</taxon>
        <taxon>Ardenticatenaceae</taxon>
        <taxon>Ardenticatena</taxon>
    </lineage>
</organism>
<dbReference type="STRING" id="872965.SE16_14750"/>
<gene>
    <name evidence="8" type="primary">leuC protein</name>
    <name evidence="6" type="synonym">leuC</name>
    <name evidence="8" type="ORF">ARMA_2462</name>
    <name evidence="9" type="ORF">SE16_14750</name>
</gene>
<comment type="subunit">
    <text evidence="6">Heterodimer of LeuC and LeuD.</text>
</comment>
<dbReference type="NCBIfam" id="TIGR02086">
    <property type="entry name" value="IPMI_arch"/>
    <property type="match status" value="1"/>
</dbReference>
<reference evidence="9 11" key="2">
    <citation type="submission" date="2015-07" db="EMBL/GenBank/DDBJ databases">
        <title>Whole genome sequence of Ardenticatena maritima DSM 23922.</title>
        <authorList>
            <person name="Hemp J."/>
            <person name="Ward L.M."/>
            <person name="Pace L.A."/>
            <person name="Fischer W.W."/>
        </authorList>
    </citation>
    <scope>NUCLEOTIDE SEQUENCE [LARGE SCALE GENOMIC DNA]</scope>
    <source>
        <strain evidence="9 11">110S</strain>
    </source>
</reference>
<evidence type="ECO:0000313" key="9">
    <source>
        <dbReference type="EMBL" id="KPL86528.1"/>
    </source>
</evidence>
<reference evidence="10" key="3">
    <citation type="submission" date="2015-08" db="EMBL/GenBank/DDBJ databases">
        <title>Draft Genome Sequence of a Heterotrophic Facultative Anaerobic Bacterium Ardenticatena maritima Strain 110S.</title>
        <authorList>
            <person name="Kawaichi S."/>
            <person name="Yoshida T."/>
            <person name="Sako Y."/>
            <person name="Nakamura R."/>
        </authorList>
    </citation>
    <scope>NUCLEOTIDE SEQUENCE [LARGE SCALE GENOMIC DNA]</scope>
    <source>
        <strain evidence="10">110S</strain>
    </source>
</reference>
<dbReference type="PANTHER" id="PTHR43822">
    <property type="entry name" value="HOMOACONITASE, MITOCHONDRIAL-RELATED"/>
    <property type="match status" value="1"/>
</dbReference>
<dbReference type="PROSITE" id="PS00450">
    <property type="entry name" value="ACONITASE_1"/>
    <property type="match status" value="1"/>
</dbReference>
<accession>A0A0M8KAY7</accession>
<dbReference type="SUPFAM" id="SSF53732">
    <property type="entry name" value="Aconitase iron-sulfur domain"/>
    <property type="match status" value="1"/>
</dbReference>
<dbReference type="InterPro" id="IPR001030">
    <property type="entry name" value="Acoase/IPM_deHydtase_lsu_aba"/>
</dbReference>
<keyword evidence="2 6" id="KW-0479">Metal-binding</keyword>
<dbReference type="InterPro" id="IPR011826">
    <property type="entry name" value="HAcnase/IPMdehydase_lsu_prok"/>
</dbReference>
<dbReference type="EC" id="4.2.1.33" evidence="6"/>
<evidence type="ECO:0000256" key="1">
    <source>
        <dbReference type="ARBA" id="ARBA00022485"/>
    </source>
</evidence>
<keyword evidence="6" id="KW-0100">Branched-chain amino acid biosynthesis</keyword>
<dbReference type="GO" id="GO:0046872">
    <property type="term" value="F:metal ion binding"/>
    <property type="evidence" value="ECO:0007669"/>
    <property type="project" value="UniProtKB-KW"/>
</dbReference>
<comment type="catalytic activity">
    <reaction evidence="6">
        <text>(2R,3S)-3-isopropylmalate = (2S)-2-isopropylmalate</text>
        <dbReference type="Rhea" id="RHEA:32287"/>
        <dbReference type="ChEBI" id="CHEBI:1178"/>
        <dbReference type="ChEBI" id="CHEBI:35121"/>
        <dbReference type="EC" id="4.2.1.33"/>
    </reaction>
</comment>
<dbReference type="HAMAP" id="MF_01027">
    <property type="entry name" value="LeuC_type2"/>
    <property type="match status" value="1"/>
</dbReference>
<dbReference type="EMBL" id="BBZA01000224">
    <property type="protein sequence ID" value="GAP64039.1"/>
    <property type="molecule type" value="Genomic_DNA"/>
</dbReference>
<dbReference type="Proteomes" id="UP000050502">
    <property type="component" value="Unassembled WGS sequence"/>
</dbReference>
<feature type="domain" description="Aconitase/3-isopropylmalate dehydratase large subunit alpha/beta/alpha" evidence="7">
    <location>
        <begin position="22"/>
        <end position="422"/>
    </location>
</feature>
<keyword evidence="5 6" id="KW-0456">Lyase</keyword>
<evidence type="ECO:0000313" key="11">
    <source>
        <dbReference type="Proteomes" id="UP000050502"/>
    </source>
</evidence>
<comment type="caution">
    <text evidence="8">The sequence shown here is derived from an EMBL/GenBank/DDBJ whole genome shotgun (WGS) entry which is preliminary data.</text>
</comment>
<dbReference type="Pfam" id="PF00330">
    <property type="entry name" value="Aconitase"/>
    <property type="match status" value="1"/>
</dbReference>
<keyword evidence="3 6" id="KW-0408">Iron</keyword>
<evidence type="ECO:0000256" key="6">
    <source>
        <dbReference type="HAMAP-Rule" id="MF_01027"/>
    </source>
</evidence>
<dbReference type="PROSITE" id="PS01244">
    <property type="entry name" value="ACONITASE_2"/>
    <property type="match status" value="1"/>
</dbReference>
<keyword evidence="6" id="KW-0432">Leucine biosynthesis</keyword>
<keyword evidence="10" id="KW-1185">Reference proteome</keyword>
<evidence type="ECO:0000256" key="3">
    <source>
        <dbReference type="ARBA" id="ARBA00023004"/>
    </source>
</evidence>
<keyword evidence="6" id="KW-0028">Amino-acid biosynthesis</keyword>
<keyword evidence="1 6" id="KW-0004">4Fe-4S</keyword>
<evidence type="ECO:0000256" key="5">
    <source>
        <dbReference type="ARBA" id="ARBA00023239"/>
    </source>
</evidence>
<dbReference type="InterPro" id="IPR006251">
    <property type="entry name" value="Homoacnase/IPMdehydase_lsu"/>
</dbReference>
<dbReference type="EMBL" id="LGKN01000009">
    <property type="protein sequence ID" value="KPL86528.1"/>
    <property type="molecule type" value="Genomic_DNA"/>
</dbReference>
<dbReference type="InterPro" id="IPR015931">
    <property type="entry name" value="Acnase/IPM_dHydase_lsu_aba_1/3"/>
</dbReference>
<dbReference type="InterPro" id="IPR018136">
    <property type="entry name" value="Aconitase_4Fe-4S_BS"/>
</dbReference>
<dbReference type="PANTHER" id="PTHR43822:SF2">
    <property type="entry name" value="HOMOACONITASE, MITOCHONDRIAL"/>
    <property type="match status" value="1"/>
</dbReference>
<comment type="similarity">
    <text evidence="6">Belongs to the aconitase/IPM isomerase family. LeuC type 2 subfamily.</text>
</comment>
<comment type="pathway">
    <text evidence="6">Amino-acid biosynthesis; L-leucine biosynthesis; L-leucine from 3-methyl-2-oxobutanoate: step 2/4.</text>
</comment>
<comment type="cofactor">
    <cofactor evidence="6">
        <name>[4Fe-4S] cluster</name>
        <dbReference type="ChEBI" id="CHEBI:49883"/>
    </cofactor>
    <text evidence="6">Binds 1 [4Fe-4S] cluster per subunit.</text>
</comment>
<dbReference type="GO" id="GO:0051539">
    <property type="term" value="F:4 iron, 4 sulfur cluster binding"/>
    <property type="evidence" value="ECO:0007669"/>
    <property type="project" value="UniProtKB-KW"/>
</dbReference>
<evidence type="ECO:0000313" key="10">
    <source>
        <dbReference type="Proteomes" id="UP000037784"/>
    </source>
</evidence>
<feature type="binding site" evidence="6">
    <location>
        <position position="311"/>
    </location>
    <ligand>
        <name>[4Fe-4S] cluster</name>
        <dbReference type="ChEBI" id="CHEBI:49883"/>
    </ligand>
</feature>
<dbReference type="FunCoup" id="A0A0M8KAY7">
    <property type="interactions" value="429"/>
</dbReference>
<protein>
    <recommendedName>
        <fullName evidence="6">3-isopropylmalate dehydratase large subunit</fullName>
        <ecNumber evidence="6">4.2.1.33</ecNumber>
    </recommendedName>
    <alternativeName>
        <fullName evidence="6">Alpha-IPM isomerase</fullName>
        <shortName evidence="6">IPMI</shortName>
    </alternativeName>
    <alternativeName>
        <fullName evidence="6">Isopropylmalate isomerase</fullName>
    </alternativeName>
</protein>
<name>A0A0M8KAY7_9CHLR</name>
<dbReference type="InterPro" id="IPR036008">
    <property type="entry name" value="Aconitase_4Fe-4S_dom"/>
</dbReference>
<evidence type="ECO:0000259" key="7">
    <source>
        <dbReference type="Pfam" id="PF00330"/>
    </source>
</evidence>
<dbReference type="GO" id="GO:0003861">
    <property type="term" value="F:3-isopropylmalate dehydratase activity"/>
    <property type="evidence" value="ECO:0007669"/>
    <property type="project" value="UniProtKB-UniRule"/>
</dbReference>
<dbReference type="PRINTS" id="PR00415">
    <property type="entry name" value="ACONITASE"/>
</dbReference>
<dbReference type="Gene3D" id="3.30.499.10">
    <property type="entry name" value="Aconitase, domain 3"/>
    <property type="match status" value="2"/>
</dbReference>
<dbReference type="UniPathway" id="UPA00048">
    <property type="reaction ID" value="UER00071"/>
</dbReference>
<dbReference type="NCBIfam" id="NF001614">
    <property type="entry name" value="PRK00402.1"/>
    <property type="match status" value="1"/>
</dbReference>
<dbReference type="AlphaFoldDB" id="A0A0M8KAY7"/>
<evidence type="ECO:0000256" key="2">
    <source>
        <dbReference type="ARBA" id="ARBA00022723"/>
    </source>
</evidence>
<feature type="binding site" evidence="6">
    <location>
        <position position="374"/>
    </location>
    <ligand>
        <name>[4Fe-4S] cluster</name>
        <dbReference type="ChEBI" id="CHEBI:49883"/>
    </ligand>
</feature>
<dbReference type="Proteomes" id="UP000037784">
    <property type="component" value="Unassembled WGS sequence"/>
</dbReference>
<sequence length="443" mass="47183">MGATFVQKVLARAAGRSEARVGEVLDVRPDRILSHDNTAAIIAKWRTLGQSRLPHPERLAITLDHAAPPPTVRHAQNHATIRAFVAEQGIRHFFEVGRGICHQVLSEEALVLPGDVILGADSHTVHFGWLGAFGAGVGRSEVAALWALGRIWLRVPPTIRFVLRGRLAPDVSAKDLALHIIGRFGADGGLYRAVEFGGDGLATLSLDDRMTLANMMAEFGVKNAYLPPDEHVFDWLAERLARREGISREAAYDRITARALYPDPTAEYEAVHVIRLDEVEPVVACPHTVDNVVPLSAVAGRRIHMAFLGTCTNGRLSDIATAAEIVRGKRIAPGVRFLVIPASSEVLQEALARGYIADLVAAGATIGTPGCGPCMGNHLGVLAPGEVCISSANRNFRGRMGTPEAEIYLASPAVVAASALAGVIARPSPEPVAVQQAAPSAHV</sequence>
<dbReference type="InterPro" id="IPR050067">
    <property type="entry name" value="IPM_dehydratase_rel_enz"/>
</dbReference>
<comment type="function">
    <text evidence="6">Catalyzes the isomerization between 2-isopropylmalate and 3-isopropylmalate, via the formation of 2-isopropylmaleate.</text>
</comment>
<evidence type="ECO:0000313" key="8">
    <source>
        <dbReference type="EMBL" id="GAP64039.1"/>
    </source>
</evidence>
<dbReference type="NCBIfam" id="TIGR01343">
    <property type="entry name" value="hacA_fam"/>
    <property type="match status" value="1"/>
</dbReference>
<keyword evidence="4 6" id="KW-0411">Iron-sulfur</keyword>
<dbReference type="OrthoDB" id="9802769at2"/>
<dbReference type="PATRIC" id="fig|872965.6.peg.2601"/>
<proteinExistence type="inferred from homology"/>
<dbReference type="RefSeq" id="WP_054493793.1">
    <property type="nucleotide sequence ID" value="NZ_BBZA01000224.1"/>
</dbReference>
<dbReference type="GO" id="GO:0009098">
    <property type="term" value="P:L-leucine biosynthetic process"/>
    <property type="evidence" value="ECO:0007669"/>
    <property type="project" value="UniProtKB-UniRule"/>
</dbReference>
<reference evidence="8" key="1">
    <citation type="journal article" date="2015" name="Genome Announc.">
        <title>Draft Genome Sequence of a Heterotrophic Facultative Anaerobic Thermophilic Bacterium, Ardenticatena maritima Strain 110ST.</title>
        <authorList>
            <person name="Kawaichi S."/>
            <person name="Yoshida T."/>
            <person name="Sako Y."/>
            <person name="Nakamura R."/>
        </authorList>
    </citation>
    <scope>NUCLEOTIDE SEQUENCE [LARGE SCALE GENOMIC DNA]</scope>
    <source>
        <strain evidence="8">110S</strain>
    </source>
</reference>
<evidence type="ECO:0000256" key="4">
    <source>
        <dbReference type="ARBA" id="ARBA00023014"/>
    </source>
</evidence>